<proteinExistence type="predicted"/>
<sequence>MEDIDDFIDEWHEGASNLPLHTFLGMRKSEYGLWVSMPEVLPFIIRAHKESTSVEDELDRVDDVAAIARSDGLAKSKQVVAWLKKQGLWE</sequence>
<protein>
    <submittedName>
        <fullName evidence="1">Uncharacterized protein</fullName>
    </submittedName>
</protein>
<comment type="caution">
    <text evidence="1">The sequence shown here is derived from an EMBL/GenBank/DDBJ whole genome shotgun (WGS) entry which is preliminary data.</text>
</comment>
<name>A0ABS1JST7_9BURK</name>
<reference evidence="1 2" key="1">
    <citation type="journal article" date="2017" name="Int. J. Syst. Evol. Microbiol.">
        <title>Ramlibacter alkalitolerans sp. nov., alkali-tolerant bacterium isolated from soil of ginseng.</title>
        <authorList>
            <person name="Lee D.H."/>
            <person name="Cha C.J."/>
        </authorList>
    </citation>
    <scope>NUCLEOTIDE SEQUENCE [LARGE SCALE GENOMIC DNA]</scope>
    <source>
        <strain evidence="1 2">KACC 19305</strain>
    </source>
</reference>
<evidence type="ECO:0000313" key="2">
    <source>
        <dbReference type="Proteomes" id="UP000622707"/>
    </source>
</evidence>
<organism evidence="1 2">
    <name type="scientific">Ramlibacter alkalitolerans</name>
    <dbReference type="NCBI Taxonomy" id="2039631"/>
    <lineage>
        <taxon>Bacteria</taxon>
        <taxon>Pseudomonadati</taxon>
        <taxon>Pseudomonadota</taxon>
        <taxon>Betaproteobacteria</taxon>
        <taxon>Burkholderiales</taxon>
        <taxon>Comamonadaceae</taxon>
        <taxon>Ramlibacter</taxon>
    </lineage>
</organism>
<evidence type="ECO:0000313" key="1">
    <source>
        <dbReference type="EMBL" id="MBL0427236.1"/>
    </source>
</evidence>
<dbReference type="EMBL" id="JAEQND010000011">
    <property type="protein sequence ID" value="MBL0427236.1"/>
    <property type="molecule type" value="Genomic_DNA"/>
</dbReference>
<gene>
    <name evidence="1" type="ORF">JI746_19135</name>
</gene>
<keyword evidence="2" id="KW-1185">Reference proteome</keyword>
<dbReference type="RefSeq" id="WP_201691870.1">
    <property type="nucleotide sequence ID" value="NZ_JAEQND010000011.1"/>
</dbReference>
<dbReference type="Proteomes" id="UP000622707">
    <property type="component" value="Unassembled WGS sequence"/>
</dbReference>
<accession>A0ABS1JST7</accession>